<dbReference type="Proteomes" id="UP000056255">
    <property type="component" value="Chromosome"/>
</dbReference>
<organism evidence="12 18">
    <name type="scientific">Metallosphaera sedula</name>
    <dbReference type="NCBI Taxonomy" id="43687"/>
    <lineage>
        <taxon>Archaea</taxon>
        <taxon>Thermoproteota</taxon>
        <taxon>Thermoprotei</taxon>
        <taxon>Sulfolobales</taxon>
        <taxon>Sulfolobaceae</taxon>
        <taxon>Metallosphaera</taxon>
    </lineage>
</organism>
<dbReference type="EMBL" id="CP012173">
    <property type="protein sequence ID" value="AKV76737.1"/>
    <property type="molecule type" value="Genomic_DNA"/>
</dbReference>
<dbReference type="EMBL" id="CP012174">
    <property type="protein sequence ID" value="AKV78988.1"/>
    <property type="molecule type" value="Genomic_DNA"/>
</dbReference>
<sequence>MNSDQVYLALLEIFILVTVAQALKVGSSKARIPPLIMELLTGLILSPFALGSFLNAVTGYQIFTINTYLILFSEFSVILLIFASGLEHGFKSLRTSGTLASLAATFGAVLPFMGVFLYMSRFVSFNVAILMGAASAATSLAAVASIIEGEKLENERYVKITLSAAAIDDVVAFIILSVSLAIIASGGLSFFDVLKITLTVVISWIIIFLASVFIIPRIISVVSDSLVVDVSLLVLFVLVTIMITLGFSPIIAAFIAGVAIAESRKAERIRGMVKTMIGIFGSLFFISIGAQTDVFTFISPGVLVQGTIITLIAMALKFTGIFPFAYLYNKDGKKALASSLGMIPRGEMGLVISSIAFSSGIFDQADLSEVIFMSLITTVVGAIAFERSARSIMRTEA</sequence>
<evidence type="ECO:0000313" key="14">
    <source>
        <dbReference type="EMBL" id="AKV76737.1"/>
    </source>
</evidence>
<dbReference type="InterPro" id="IPR006153">
    <property type="entry name" value="Cation/H_exchanger_TM"/>
</dbReference>
<dbReference type="PANTHER" id="PTHR43562">
    <property type="entry name" value="NAPA-TYPE SODIUM/HYDROGEN ANTIPORTER"/>
    <property type="match status" value="1"/>
</dbReference>
<proteinExistence type="predicted"/>
<dbReference type="AlphaFoldDB" id="A0A088E7G7"/>
<feature type="transmembrane region" description="Helical" evidence="10">
    <location>
        <begin position="125"/>
        <end position="147"/>
    </location>
</feature>
<evidence type="ECO:0000256" key="10">
    <source>
        <dbReference type="SAM" id="Phobius"/>
    </source>
</evidence>
<feature type="transmembrane region" description="Helical" evidence="10">
    <location>
        <begin position="367"/>
        <end position="385"/>
    </location>
</feature>
<feature type="transmembrane region" description="Helical" evidence="10">
    <location>
        <begin position="170"/>
        <end position="191"/>
    </location>
</feature>
<dbReference type="Proteomes" id="UP000062475">
    <property type="component" value="Chromosome"/>
</dbReference>
<accession>A0A088E7G7</accession>
<keyword evidence="7" id="KW-0406">Ion transport</keyword>
<dbReference type="Proteomes" id="UP000068832">
    <property type="component" value="Chromosome"/>
</dbReference>
<dbReference type="InterPro" id="IPR038770">
    <property type="entry name" value="Na+/solute_symporter_sf"/>
</dbReference>
<dbReference type="Proteomes" id="UP000061362">
    <property type="component" value="Chromosome"/>
</dbReference>
<evidence type="ECO:0000313" key="15">
    <source>
        <dbReference type="EMBL" id="AKV78988.1"/>
    </source>
</evidence>
<evidence type="ECO:0000256" key="2">
    <source>
        <dbReference type="ARBA" id="ARBA00022448"/>
    </source>
</evidence>
<keyword evidence="5 10" id="KW-1133">Transmembrane helix</keyword>
<evidence type="ECO:0000313" key="12">
    <source>
        <dbReference type="EMBL" id="AIM27642.1"/>
    </source>
</evidence>
<keyword evidence="4 10" id="KW-0812">Transmembrane</keyword>
<evidence type="ECO:0000313" key="21">
    <source>
        <dbReference type="Proteomes" id="UP000062398"/>
    </source>
</evidence>
<dbReference type="GO" id="GO:0016020">
    <property type="term" value="C:membrane"/>
    <property type="evidence" value="ECO:0007669"/>
    <property type="project" value="UniProtKB-SubCell"/>
</dbReference>
<evidence type="ECO:0000256" key="8">
    <source>
        <dbReference type="ARBA" id="ARBA00023136"/>
    </source>
</evidence>
<evidence type="ECO:0000313" key="18">
    <source>
        <dbReference type="Proteomes" id="UP000029084"/>
    </source>
</evidence>
<evidence type="ECO:0000256" key="1">
    <source>
        <dbReference type="ARBA" id="ARBA00004141"/>
    </source>
</evidence>
<keyword evidence="9" id="KW-0739">Sodium transport</keyword>
<keyword evidence="8 10" id="KW-0472">Membrane</keyword>
<reference evidence="12 18" key="1">
    <citation type="journal article" date="2014" name="J. Bacteriol.">
        <title>Role of an Archaeal PitA Transporter in the Copper and Arsenic Resistance of Metallosphaera sedula, an Extreme Thermoacidophile.</title>
        <authorList>
            <person name="McCarthy S."/>
            <person name="Ai C."/>
            <person name="Wheaton G."/>
            <person name="Tevatia R."/>
            <person name="Eckrich V."/>
            <person name="Kelly R."/>
            <person name="Blum P."/>
        </authorList>
    </citation>
    <scope>NUCLEOTIDE SEQUENCE [LARGE SCALE GENOMIC DNA]</scope>
    <source>
        <strain evidence="12 18">CuR1</strain>
    </source>
</reference>
<feature type="transmembrane region" description="Helical" evidence="10">
    <location>
        <begin position="231"/>
        <end position="260"/>
    </location>
</feature>
<evidence type="ECO:0000313" key="13">
    <source>
        <dbReference type="EMBL" id="AKV74498.1"/>
    </source>
</evidence>
<dbReference type="Proteomes" id="UP000062398">
    <property type="component" value="Chromosome"/>
</dbReference>
<evidence type="ECO:0000256" key="6">
    <source>
        <dbReference type="ARBA" id="ARBA00023053"/>
    </source>
</evidence>
<comment type="subcellular location">
    <subcellularLocation>
        <location evidence="1">Membrane</location>
        <topology evidence="1">Multi-pass membrane protein</topology>
    </subcellularLocation>
</comment>
<dbReference type="GO" id="GO:0006814">
    <property type="term" value="P:sodium ion transport"/>
    <property type="evidence" value="ECO:0007669"/>
    <property type="project" value="UniProtKB-KW"/>
</dbReference>
<evidence type="ECO:0000313" key="20">
    <source>
        <dbReference type="Proteomes" id="UP000061362"/>
    </source>
</evidence>
<dbReference type="EMBL" id="CP012172">
    <property type="protein sequence ID" value="AKV74498.1"/>
    <property type="molecule type" value="Genomic_DNA"/>
</dbReference>
<evidence type="ECO:0000256" key="9">
    <source>
        <dbReference type="ARBA" id="ARBA00023201"/>
    </source>
</evidence>
<feature type="transmembrane region" description="Helical" evidence="10">
    <location>
        <begin position="68"/>
        <end position="86"/>
    </location>
</feature>
<gene>
    <name evidence="12" type="ORF">HA72_1501</name>
    <name evidence="13" type="ORF">MsedA_1522</name>
    <name evidence="14" type="ORF">MsedB_1524</name>
    <name evidence="15" type="ORF">MsedC_1522</name>
    <name evidence="16" type="ORF">MsedD_1523</name>
    <name evidence="17" type="ORF">MsedE_1528</name>
</gene>
<dbReference type="PANTHER" id="PTHR43562:SF3">
    <property type="entry name" value="SODIUM ION_PROTON EXCHANGER (EUROFUNG)"/>
    <property type="match status" value="1"/>
</dbReference>
<dbReference type="PATRIC" id="fig|43687.5.peg.1630"/>
<evidence type="ECO:0000313" key="19">
    <source>
        <dbReference type="Proteomes" id="UP000056255"/>
    </source>
</evidence>
<evidence type="ECO:0000313" key="22">
    <source>
        <dbReference type="Proteomes" id="UP000062475"/>
    </source>
</evidence>
<keyword evidence="2" id="KW-0813">Transport</keyword>
<evidence type="ECO:0000256" key="5">
    <source>
        <dbReference type="ARBA" id="ARBA00022989"/>
    </source>
</evidence>
<dbReference type="GO" id="GO:0015297">
    <property type="term" value="F:antiporter activity"/>
    <property type="evidence" value="ECO:0007669"/>
    <property type="project" value="UniProtKB-KW"/>
</dbReference>
<evidence type="ECO:0000313" key="16">
    <source>
        <dbReference type="EMBL" id="AKV81233.1"/>
    </source>
</evidence>
<dbReference type="Gene3D" id="1.20.1530.20">
    <property type="match status" value="1"/>
</dbReference>
<feature type="transmembrane region" description="Helical" evidence="10">
    <location>
        <begin position="98"/>
        <end position="118"/>
    </location>
</feature>
<dbReference type="Proteomes" id="UP000029084">
    <property type="component" value="Chromosome"/>
</dbReference>
<dbReference type="GO" id="GO:1902600">
    <property type="term" value="P:proton transmembrane transport"/>
    <property type="evidence" value="ECO:0007669"/>
    <property type="project" value="InterPro"/>
</dbReference>
<evidence type="ECO:0000256" key="7">
    <source>
        <dbReference type="ARBA" id="ARBA00023065"/>
    </source>
</evidence>
<feature type="transmembrane region" description="Helical" evidence="10">
    <location>
        <begin position="340"/>
        <end position="361"/>
    </location>
</feature>
<dbReference type="EMBL" id="CP012176">
    <property type="protein sequence ID" value="AKV83473.1"/>
    <property type="molecule type" value="Genomic_DNA"/>
</dbReference>
<feature type="transmembrane region" description="Helical" evidence="10">
    <location>
        <begin position="302"/>
        <end position="328"/>
    </location>
</feature>
<feature type="domain" description="Cation/H+ exchanger transmembrane" evidence="11">
    <location>
        <begin position="18"/>
        <end position="383"/>
    </location>
</feature>
<dbReference type="RefSeq" id="WP_012021445.1">
    <property type="nucleotide sequence ID" value="NZ_AP019770.1"/>
</dbReference>
<name>A0A088E7G7_9CREN</name>
<dbReference type="GeneID" id="91756004"/>
<dbReference type="OrthoDB" id="12029at2157"/>
<dbReference type="EMBL" id="CP008822">
    <property type="protein sequence ID" value="AIM27642.1"/>
    <property type="molecule type" value="Genomic_DNA"/>
</dbReference>
<evidence type="ECO:0000256" key="4">
    <source>
        <dbReference type="ARBA" id="ARBA00022692"/>
    </source>
</evidence>
<evidence type="ECO:0000256" key="3">
    <source>
        <dbReference type="ARBA" id="ARBA00022449"/>
    </source>
</evidence>
<evidence type="ECO:0000313" key="17">
    <source>
        <dbReference type="EMBL" id="AKV83473.1"/>
    </source>
</evidence>
<reference evidence="17 19" key="3">
    <citation type="submission" date="2015-07" db="EMBL/GenBank/DDBJ databases">
        <title>Physiological, transcriptional responses and genome re-sequencing of acid resistant extremely thermoacidophilic Metallosphaera sedula SARC-M1.</title>
        <authorList>
            <person name="Ai C."/>
            <person name="McCarthy S."/>
            <person name="Eckrich V."/>
            <person name="Rudrappa D."/>
            <person name="Qiu G."/>
            <person name="Blum P."/>
        </authorList>
    </citation>
    <scope>NUCLEOTIDE SEQUENCE [LARGE SCALE GENOMIC DNA]</scope>
    <source>
        <strain evidence="17 19">SARC-M1</strain>
    </source>
</reference>
<reference evidence="20 21" key="2">
    <citation type="journal article" date="2015" name="Genome Announc.">
        <title>Complete Genome Sequences of Evolved Arsenate-Resistant Metallosphaera sedula Strains.</title>
        <authorList>
            <person name="Ai C."/>
            <person name="McCarthy S."/>
            <person name="Schackwitz W."/>
            <person name="Martin J."/>
            <person name="Lipzen A."/>
            <person name="Blum P."/>
        </authorList>
    </citation>
    <scope>NUCLEOTIDE SEQUENCE [LARGE SCALE GENOMIC DNA]</scope>
    <source>
        <strain evidence="15 21">ARS120-1</strain>
        <strain evidence="16 20">ARS120-2</strain>
        <strain evidence="13 23">ARS50-1</strain>
        <strain evidence="14 22">ARS50-2</strain>
    </source>
</reference>
<feature type="transmembrane region" description="Helical" evidence="10">
    <location>
        <begin position="272"/>
        <end position="290"/>
    </location>
</feature>
<keyword evidence="3" id="KW-0050">Antiport</keyword>
<dbReference type="Pfam" id="PF00999">
    <property type="entry name" value="Na_H_Exchanger"/>
    <property type="match status" value="1"/>
</dbReference>
<keyword evidence="6" id="KW-0915">Sodium</keyword>
<evidence type="ECO:0000313" key="23">
    <source>
        <dbReference type="Proteomes" id="UP000068832"/>
    </source>
</evidence>
<feature type="transmembrane region" description="Helical" evidence="10">
    <location>
        <begin position="198"/>
        <end position="219"/>
    </location>
</feature>
<evidence type="ECO:0000259" key="11">
    <source>
        <dbReference type="Pfam" id="PF00999"/>
    </source>
</evidence>
<dbReference type="OMA" id="FIIGPHT"/>
<dbReference type="EMBL" id="CP012175">
    <property type="protein sequence ID" value="AKV81233.1"/>
    <property type="molecule type" value="Genomic_DNA"/>
</dbReference>
<protein>
    <submittedName>
        <fullName evidence="13">Sodium:proton antiporter</fullName>
    </submittedName>
    <submittedName>
        <fullName evidence="12">Transporter, CPA2 family</fullName>
    </submittedName>
</protein>
<feature type="transmembrane region" description="Helical" evidence="10">
    <location>
        <begin position="32"/>
        <end position="56"/>
    </location>
</feature>